<name>A0A3A5MKR3_9MICO</name>
<dbReference type="PANTHER" id="PTHR47354:SF1">
    <property type="entry name" value="CARNITINE MONOOXYGENASE REDUCTASE SUBUNIT"/>
    <property type="match status" value="1"/>
</dbReference>
<dbReference type="AlphaFoldDB" id="A0A3A5MKR3"/>
<dbReference type="PANTHER" id="PTHR47354">
    <property type="entry name" value="NADH OXIDOREDUCTASE HCR"/>
    <property type="match status" value="1"/>
</dbReference>
<dbReference type="OrthoDB" id="502624at2"/>
<evidence type="ECO:0000256" key="5">
    <source>
        <dbReference type="ARBA" id="ARBA00022714"/>
    </source>
</evidence>
<evidence type="ECO:0000256" key="4">
    <source>
        <dbReference type="ARBA" id="ARBA00022692"/>
    </source>
</evidence>
<dbReference type="GO" id="GO:0016020">
    <property type="term" value="C:membrane"/>
    <property type="evidence" value="ECO:0007669"/>
    <property type="project" value="UniProtKB-SubCell"/>
</dbReference>
<dbReference type="CDD" id="cd00207">
    <property type="entry name" value="fer2"/>
    <property type="match status" value="1"/>
</dbReference>
<keyword evidence="4 12" id="KW-0812">Transmembrane</keyword>
<evidence type="ECO:0000256" key="2">
    <source>
        <dbReference type="ARBA" id="ARBA00004141"/>
    </source>
</evidence>
<keyword evidence="7 12" id="KW-1133">Transmembrane helix</keyword>
<dbReference type="InterPro" id="IPR012675">
    <property type="entry name" value="Beta-grasp_dom_sf"/>
</dbReference>
<dbReference type="PROSITE" id="PS51384">
    <property type="entry name" value="FAD_FR"/>
    <property type="match status" value="1"/>
</dbReference>
<evidence type="ECO:0000256" key="3">
    <source>
        <dbReference type="ARBA" id="ARBA00022630"/>
    </source>
</evidence>
<dbReference type="GO" id="GO:0051537">
    <property type="term" value="F:2 iron, 2 sulfur cluster binding"/>
    <property type="evidence" value="ECO:0007669"/>
    <property type="project" value="UniProtKB-KW"/>
</dbReference>
<dbReference type="CDD" id="cd06185">
    <property type="entry name" value="PDR_like"/>
    <property type="match status" value="1"/>
</dbReference>
<dbReference type="Pfam" id="PF01794">
    <property type="entry name" value="Ferric_reduct"/>
    <property type="match status" value="1"/>
</dbReference>
<dbReference type="EMBL" id="QZVS01000095">
    <property type="protein sequence ID" value="RJT85750.1"/>
    <property type="molecule type" value="Genomic_DNA"/>
</dbReference>
<keyword evidence="3" id="KW-0285">Flavoprotein</keyword>
<dbReference type="Gene3D" id="3.10.20.30">
    <property type="match status" value="1"/>
</dbReference>
<gene>
    <name evidence="15" type="ORF">D6T64_18650</name>
</gene>
<accession>A0A3A5MKR3</accession>
<evidence type="ECO:0000256" key="1">
    <source>
        <dbReference type="ARBA" id="ARBA00001974"/>
    </source>
</evidence>
<evidence type="ECO:0000256" key="10">
    <source>
        <dbReference type="ARBA" id="ARBA00023014"/>
    </source>
</evidence>
<dbReference type="PROSITE" id="PS51085">
    <property type="entry name" value="2FE2S_FER_2"/>
    <property type="match status" value="1"/>
</dbReference>
<dbReference type="Proteomes" id="UP000272015">
    <property type="component" value="Unassembled WGS sequence"/>
</dbReference>
<dbReference type="InterPro" id="IPR036010">
    <property type="entry name" value="2Fe-2S_ferredoxin-like_sf"/>
</dbReference>
<organism evidence="15 16">
    <name type="scientific">Cryobacterium melibiosiphilum</name>
    <dbReference type="NCBI Taxonomy" id="995039"/>
    <lineage>
        <taxon>Bacteria</taxon>
        <taxon>Bacillati</taxon>
        <taxon>Actinomycetota</taxon>
        <taxon>Actinomycetes</taxon>
        <taxon>Micrococcales</taxon>
        <taxon>Microbacteriaceae</taxon>
        <taxon>Cryobacterium</taxon>
    </lineage>
</organism>
<keyword evidence="16" id="KW-1185">Reference proteome</keyword>
<feature type="domain" description="FAD-binding FR-type" evidence="14">
    <location>
        <begin position="201"/>
        <end position="303"/>
    </location>
</feature>
<feature type="transmembrane region" description="Helical" evidence="12">
    <location>
        <begin position="52"/>
        <end position="74"/>
    </location>
</feature>
<evidence type="ECO:0000256" key="9">
    <source>
        <dbReference type="ARBA" id="ARBA00023004"/>
    </source>
</evidence>
<dbReference type="Pfam" id="PF00175">
    <property type="entry name" value="NAD_binding_1"/>
    <property type="match status" value="1"/>
</dbReference>
<keyword evidence="8" id="KW-0560">Oxidoreductase</keyword>
<evidence type="ECO:0000313" key="16">
    <source>
        <dbReference type="Proteomes" id="UP000272015"/>
    </source>
</evidence>
<dbReference type="GO" id="GO:0046872">
    <property type="term" value="F:metal ion binding"/>
    <property type="evidence" value="ECO:0007669"/>
    <property type="project" value="UniProtKB-KW"/>
</dbReference>
<dbReference type="InterPro" id="IPR050415">
    <property type="entry name" value="MRET"/>
</dbReference>
<keyword evidence="9" id="KW-0408">Iron</keyword>
<keyword evidence="6" id="KW-0479">Metal-binding</keyword>
<dbReference type="InterPro" id="IPR013130">
    <property type="entry name" value="Fe3_Rdtase_TM_dom"/>
</dbReference>
<dbReference type="SUPFAM" id="SSF63380">
    <property type="entry name" value="Riboflavin synthase domain-like"/>
    <property type="match status" value="1"/>
</dbReference>
<evidence type="ECO:0000256" key="7">
    <source>
        <dbReference type="ARBA" id="ARBA00022989"/>
    </source>
</evidence>
<sequence length="510" mass="55812">MIDPHLWWYVTRASAIIAWALMTASVLWGILLSTRVLRRIDSPAWLQDLHRYLGGAALVMVGLHMVSLMLDQWLKFSAVEVLVPFATDFKPLPVALGILAFYLLVAVQGSSLLMQRLPRRFWKILHYASYLTVLLVSFHAGFTGTDVGTWWYRAVAITLIGLTTVAVIVRMVTGTRSGRSRTPVVRSGATDVSVGEPAHVQEKRSMVVASVTTVADGVLGIRLEMHEWERLPLWQPGAHLTLHLPNGLQRQYSLCGDPAERNHYDIAVLHTRESAGGSAWIHKNLLPGMTVEVSGPQNHFALEPASEYLFVAGGIGITPIKAMIESLPAHRVWRLVYAGRSRSTMAFADELVARYPGRVRIHAGDESDAALNLAAIVTHGLPEAEVYACGPESLMTAVAALVPARHLHLERFVALLRVAPAAQPVLVTCRKSRQDVLVPAGQSILTALEERGLPVLGSCRTGVCGTCELRVLAGTPQHLDSVMDDAEKDRLRIIYPCVSRASTSTLVLDV</sequence>
<dbReference type="Gene3D" id="2.40.30.10">
    <property type="entry name" value="Translation factors"/>
    <property type="match status" value="1"/>
</dbReference>
<comment type="cofactor">
    <cofactor evidence="1">
        <name>FAD</name>
        <dbReference type="ChEBI" id="CHEBI:57692"/>
    </cofactor>
</comment>
<evidence type="ECO:0000259" key="14">
    <source>
        <dbReference type="PROSITE" id="PS51384"/>
    </source>
</evidence>
<dbReference type="InterPro" id="IPR017927">
    <property type="entry name" value="FAD-bd_FR_type"/>
</dbReference>
<evidence type="ECO:0000256" key="12">
    <source>
        <dbReference type="SAM" id="Phobius"/>
    </source>
</evidence>
<proteinExistence type="predicted"/>
<evidence type="ECO:0000256" key="6">
    <source>
        <dbReference type="ARBA" id="ARBA00022723"/>
    </source>
</evidence>
<reference evidence="15 16" key="1">
    <citation type="submission" date="2018-09" db="EMBL/GenBank/DDBJ databases">
        <title>Novel species of Cryobacterium.</title>
        <authorList>
            <person name="Liu Q."/>
            <person name="Xin Y.-H."/>
        </authorList>
    </citation>
    <scope>NUCLEOTIDE SEQUENCE [LARGE SCALE GENOMIC DNA]</scope>
    <source>
        <strain evidence="15 16">Hh39</strain>
    </source>
</reference>
<dbReference type="PROSITE" id="PS00197">
    <property type="entry name" value="2FE2S_FER_1"/>
    <property type="match status" value="1"/>
</dbReference>
<feature type="domain" description="2Fe-2S ferredoxin-type" evidence="13">
    <location>
        <begin position="423"/>
        <end position="510"/>
    </location>
</feature>
<protein>
    <submittedName>
        <fullName evidence="15">Ferredoxin-NADPH reductase</fullName>
    </submittedName>
</protein>
<evidence type="ECO:0000259" key="13">
    <source>
        <dbReference type="PROSITE" id="PS51085"/>
    </source>
</evidence>
<dbReference type="InterPro" id="IPR001433">
    <property type="entry name" value="OxRdtase_FAD/NAD-bd"/>
</dbReference>
<feature type="transmembrane region" description="Helical" evidence="12">
    <location>
        <begin position="94"/>
        <end position="113"/>
    </location>
</feature>
<evidence type="ECO:0000256" key="11">
    <source>
        <dbReference type="ARBA" id="ARBA00023136"/>
    </source>
</evidence>
<keyword evidence="10" id="KW-0411">Iron-sulfur</keyword>
<dbReference type="SUPFAM" id="SSF52343">
    <property type="entry name" value="Ferredoxin reductase-like, C-terminal NADP-linked domain"/>
    <property type="match status" value="1"/>
</dbReference>
<keyword evidence="5" id="KW-0001">2Fe-2S</keyword>
<evidence type="ECO:0000313" key="15">
    <source>
        <dbReference type="EMBL" id="RJT85750.1"/>
    </source>
</evidence>
<dbReference type="InterPro" id="IPR039261">
    <property type="entry name" value="FNR_nucleotide-bd"/>
</dbReference>
<evidence type="ECO:0000256" key="8">
    <source>
        <dbReference type="ARBA" id="ARBA00023002"/>
    </source>
</evidence>
<feature type="transmembrane region" description="Helical" evidence="12">
    <location>
        <begin position="125"/>
        <end position="144"/>
    </location>
</feature>
<dbReference type="InterPro" id="IPR001041">
    <property type="entry name" value="2Fe-2S_ferredoxin-type"/>
</dbReference>
<comment type="caution">
    <text evidence="15">The sequence shown here is derived from an EMBL/GenBank/DDBJ whole genome shotgun (WGS) entry which is preliminary data.</text>
</comment>
<feature type="transmembrane region" description="Helical" evidence="12">
    <location>
        <begin position="6"/>
        <end position="31"/>
    </location>
</feature>
<dbReference type="Gene3D" id="3.40.50.80">
    <property type="entry name" value="Nucleotide-binding domain of ferredoxin-NADP reductase (FNR) module"/>
    <property type="match status" value="1"/>
</dbReference>
<keyword evidence="11 12" id="KW-0472">Membrane</keyword>
<dbReference type="SUPFAM" id="SSF54292">
    <property type="entry name" value="2Fe-2S ferredoxin-like"/>
    <property type="match status" value="1"/>
</dbReference>
<comment type="subcellular location">
    <subcellularLocation>
        <location evidence="2">Membrane</location>
        <topology evidence="2">Multi-pass membrane protein</topology>
    </subcellularLocation>
</comment>
<feature type="transmembrane region" description="Helical" evidence="12">
    <location>
        <begin position="150"/>
        <end position="172"/>
    </location>
</feature>
<dbReference type="InterPro" id="IPR017938">
    <property type="entry name" value="Riboflavin_synthase-like_b-brl"/>
</dbReference>
<dbReference type="Pfam" id="PF00111">
    <property type="entry name" value="Fer2"/>
    <property type="match status" value="1"/>
</dbReference>
<dbReference type="InterPro" id="IPR006058">
    <property type="entry name" value="2Fe2S_fd_BS"/>
</dbReference>
<dbReference type="GO" id="GO:0016491">
    <property type="term" value="F:oxidoreductase activity"/>
    <property type="evidence" value="ECO:0007669"/>
    <property type="project" value="UniProtKB-KW"/>
</dbReference>
<dbReference type="PRINTS" id="PR00409">
    <property type="entry name" value="PHDIOXRDTASE"/>
</dbReference>